<dbReference type="InterPro" id="IPR046574">
    <property type="entry name" value="DUF6634"/>
</dbReference>
<dbReference type="RefSeq" id="WP_209596490.1">
    <property type="nucleotide sequence ID" value="NZ_JAGJCF010000017.1"/>
</dbReference>
<dbReference type="Proteomes" id="UP000678276">
    <property type="component" value="Unassembled WGS sequence"/>
</dbReference>
<accession>A0ABS4BLM2</accession>
<dbReference type="Pfam" id="PF20339">
    <property type="entry name" value="DUF6634"/>
    <property type="match status" value="1"/>
</dbReference>
<evidence type="ECO:0000313" key="1">
    <source>
        <dbReference type="EMBL" id="MBP0617575.1"/>
    </source>
</evidence>
<comment type="caution">
    <text evidence="1">The sequence shown here is derived from an EMBL/GenBank/DDBJ whole genome shotgun (WGS) entry which is preliminary data.</text>
</comment>
<keyword evidence="2" id="KW-1185">Reference proteome</keyword>
<dbReference type="EMBL" id="JAGJCF010000017">
    <property type="protein sequence ID" value="MBP0617575.1"/>
    <property type="molecule type" value="Genomic_DNA"/>
</dbReference>
<sequence length="111" mass="11946">MPNFPYSAPGIPIGSEWMDIEALERLAADLRRYGAAGAPTEAELAAAPVICTPRIIPDLSAFRLAGQVVGHPLVGPGLSMTSRIYALDRAGGWARSYSRLWRIGRDPGELQ</sequence>
<organism evidence="1 2">
    <name type="scientific">Jiella mangrovi</name>
    <dbReference type="NCBI Taxonomy" id="2821407"/>
    <lineage>
        <taxon>Bacteria</taxon>
        <taxon>Pseudomonadati</taxon>
        <taxon>Pseudomonadota</taxon>
        <taxon>Alphaproteobacteria</taxon>
        <taxon>Hyphomicrobiales</taxon>
        <taxon>Aurantimonadaceae</taxon>
        <taxon>Jiella</taxon>
    </lineage>
</organism>
<gene>
    <name evidence="1" type="ORF">J6595_18470</name>
</gene>
<evidence type="ECO:0000313" key="2">
    <source>
        <dbReference type="Proteomes" id="UP000678276"/>
    </source>
</evidence>
<proteinExistence type="predicted"/>
<protein>
    <submittedName>
        <fullName evidence="1">Uncharacterized protein</fullName>
    </submittedName>
</protein>
<reference evidence="1 2" key="1">
    <citation type="submission" date="2021-04" db="EMBL/GenBank/DDBJ databases">
        <title>Whole genome sequence of Jiella sp. KSK16Y-1.</title>
        <authorList>
            <person name="Tuo L."/>
        </authorList>
    </citation>
    <scope>NUCLEOTIDE SEQUENCE [LARGE SCALE GENOMIC DNA]</scope>
    <source>
        <strain evidence="1 2">KSK16Y-1</strain>
    </source>
</reference>
<name>A0ABS4BLM2_9HYPH</name>